<dbReference type="Proteomes" id="UP001431019">
    <property type="component" value="Unassembled WGS sequence"/>
</dbReference>
<feature type="transmembrane region" description="Helical" evidence="1">
    <location>
        <begin position="65"/>
        <end position="89"/>
    </location>
</feature>
<evidence type="ECO:0000313" key="3">
    <source>
        <dbReference type="Proteomes" id="UP001431019"/>
    </source>
</evidence>
<organism evidence="2 3">
    <name type="scientific">Paraburkholderia sejongensis</name>
    <dbReference type="NCBI Taxonomy" id="2886946"/>
    <lineage>
        <taxon>Bacteria</taxon>
        <taxon>Pseudomonadati</taxon>
        <taxon>Pseudomonadota</taxon>
        <taxon>Betaproteobacteria</taxon>
        <taxon>Burkholderiales</taxon>
        <taxon>Burkholderiaceae</taxon>
        <taxon>Paraburkholderia</taxon>
    </lineage>
</organism>
<evidence type="ECO:0000256" key="1">
    <source>
        <dbReference type="SAM" id="Phobius"/>
    </source>
</evidence>
<sequence>MKRIIQRGACGLAFVVASLVGGWWLGEILSSFSFAMPYWLDVAIRAAMHMAGEPDPLDPEDIETIGLVLLFVTYCIVVAVVLASALRLVRGYLGKRLAR</sequence>
<keyword evidence="1" id="KW-0472">Membrane</keyword>
<gene>
    <name evidence="2" type="ORF">LJ656_25250</name>
</gene>
<dbReference type="EMBL" id="JAJITD010000014">
    <property type="protein sequence ID" value="MCC8395897.1"/>
    <property type="molecule type" value="Genomic_DNA"/>
</dbReference>
<keyword evidence="1" id="KW-1133">Transmembrane helix</keyword>
<keyword evidence="1" id="KW-0812">Transmembrane</keyword>
<keyword evidence="3" id="KW-1185">Reference proteome</keyword>
<comment type="caution">
    <text evidence="2">The sequence shown here is derived from an EMBL/GenBank/DDBJ whole genome shotgun (WGS) entry which is preliminary data.</text>
</comment>
<reference evidence="2 3" key="1">
    <citation type="submission" date="2021-11" db="EMBL/GenBank/DDBJ databases">
        <authorList>
            <person name="Oh E.-T."/>
            <person name="Kim S.-B."/>
        </authorList>
    </citation>
    <scope>NUCLEOTIDE SEQUENCE [LARGE SCALE GENOMIC DNA]</scope>
    <source>
        <strain evidence="2 3">MMS20-SJTR3</strain>
    </source>
</reference>
<accession>A0ABS8K174</accession>
<protein>
    <submittedName>
        <fullName evidence="2">Uncharacterized protein</fullName>
    </submittedName>
</protein>
<feature type="transmembrane region" description="Helical" evidence="1">
    <location>
        <begin position="12"/>
        <end position="40"/>
    </location>
</feature>
<dbReference type="RefSeq" id="WP_230512253.1">
    <property type="nucleotide sequence ID" value="NZ_JAJITD010000014.1"/>
</dbReference>
<name>A0ABS8K174_9BURK</name>
<proteinExistence type="predicted"/>
<evidence type="ECO:0000313" key="2">
    <source>
        <dbReference type="EMBL" id="MCC8395897.1"/>
    </source>
</evidence>